<evidence type="ECO:0000256" key="1">
    <source>
        <dbReference type="ARBA" id="ARBA00003818"/>
    </source>
</evidence>
<dbReference type="SMART" id="SM01006">
    <property type="entry name" value="AlcB"/>
    <property type="match status" value="1"/>
</dbReference>
<dbReference type="STRING" id="111781.Lepto7376_4150"/>
<dbReference type="eggNOG" id="COG1670">
    <property type="taxonomic scope" value="Bacteria"/>
</dbReference>
<evidence type="ECO:0000256" key="2">
    <source>
        <dbReference type="ARBA" id="ARBA00004924"/>
    </source>
</evidence>
<dbReference type="Pfam" id="PF13523">
    <property type="entry name" value="Acetyltransf_8"/>
    <property type="match status" value="1"/>
</dbReference>
<protein>
    <recommendedName>
        <fullName evidence="3">Lysine N-acyltransferase MbtK</fullName>
    </recommendedName>
    <alternativeName>
        <fullName evidence="4">Mycobactin synthase protein K</fullName>
    </alternativeName>
</protein>
<dbReference type="PATRIC" id="fig|111781.3.peg.4690"/>
<dbReference type="PANTHER" id="PTHR31438:SF1">
    <property type="entry name" value="LYSINE N-ACYLTRANSFERASE C17G9.06C-RELATED"/>
    <property type="match status" value="1"/>
</dbReference>
<evidence type="ECO:0000256" key="4">
    <source>
        <dbReference type="ARBA" id="ARBA00031122"/>
    </source>
</evidence>
<evidence type="ECO:0000313" key="6">
    <source>
        <dbReference type="EMBL" id="AFY40275.1"/>
    </source>
</evidence>
<dbReference type="KEGG" id="lep:Lepto7376_4150"/>
<dbReference type="AlphaFoldDB" id="K9Q3G2"/>
<dbReference type="GO" id="GO:0016410">
    <property type="term" value="F:N-acyltransferase activity"/>
    <property type="evidence" value="ECO:0007669"/>
    <property type="project" value="TreeGrafter"/>
</dbReference>
<dbReference type="InterPro" id="IPR016181">
    <property type="entry name" value="Acyl_CoA_acyltransferase"/>
</dbReference>
<comment type="pathway">
    <text evidence="2">Siderophore biosynthesis.</text>
</comment>
<gene>
    <name evidence="6" type="ORF">Lepto7376_4150</name>
</gene>
<dbReference type="GO" id="GO:0019290">
    <property type="term" value="P:siderophore biosynthetic process"/>
    <property type="evidence" value="ECO:0007669"/>
    <property type="project" value="InterPro"/>
</dbReference>
<dbReference type="PANTHER" id="PTHR31438">
    <property type="entry name" value="LYSINE N-ACYLTRANSFERASE C17G9.06C-RELATED"/>
    <property type="match status" value="1"/>
</dbReference>
<dbReference type="InterPro" id="IPR019432">
    <property type="entry name" value="Acyltransferase_MbtK/IucB-like"/>
</dbReference>
<proteinExistence type="predicted"/>
<reference evidence="6" key="1">
    <citation type="submission" date="2012-04" db="EMBL/GenBank/DDBJ databases">
        <title>Finished genome of Leptolyngbya sp. PCC 7376.</title>
        <authorList>
            <consortium name="US DOE Joint Genome Institute"/>
            <person name="Gugger M."/>
            <person name="Coursin T."/>
            <person name="Rippka R."/>
            <person name="Tandeau De Marsac N."/>
            <person name="Huntemann M."/>
            <person name="Wei C.-L."/>
            <person name="Han J."/>
            <person name="Detter J.C."/>
            <person name="Han C."/>
            <person name="Tapia R."/>
            <person name="Teshima H."/>
            <person name="Chen A."/>
            <person name="Krypides N."/>
            <person name="Mavromatis K."/>
            <person name="Markowitz V."/>
            <person name="Szeto E."/>
            <person name="Ivanova N."/>
            <person name="Mikhailova N."/>
            <person name="Pagani I."/>
            <person name="Pati A."/>
            <person name="Goodwin L."/>
            <person name="Peters L."/>
            <person name="Pitluck S."/>
            <person name="Woyke T."/>
            <person name="Kerfeld C."/>
        </authorList>
    </citation>
    <scope>NUCLEOTIDE SEQUENCE [LARGE SCALE GENOMIC DNA]</scope>
</reference>
<dbReference type="EMBL" id="CP003946">
    <property type="protein sequence ID" value="AFY40275.1"/>
    <property type="molecule type" value="Genomic_DNA"/>
</dbReference>
<feature type="domain" description="Acyltransferase MbtK/IucB-like conserved" evidence="5">
    <location>
        <begin position="26"/>
        <end position="73"/>
    </location>
</feature>
<dbReference type="OrthoDB" id="9795206at2"/>
<evidence type="ECO:0000259" key="5">
    <source>
        <dbReference type="SMART" id="SM01006"/>
    </source>
</evidence>
<dbReference type="SUPFAM" id="SSF55729">
    <property type="entry name" value="Acyl-CoA N-acyltransferases (Nat)"/>
    <property type="match status" value="1"/>
</dbReference>
<evidence type="ECO:0000256" key="3">
    <source>
        <dbReference type="ARBA" id="ARBA00020586"/>
    </source>
</evidence>
<sequence length="199" mass="23332">MPDLETQIQPVYEVYDRTIPGKISFRPISLELDLERIHSWMNKPHVIPFWQMNFPIEKIKSYLIKVLADQHQTAYIGLLDDEPMSYWESYWVVDDILGKFYTAESADQGIHLLIGEPYFLGKGLALPFLRAITMFQFQHTSTTKTVTEPDARNAKMIHIFKKCGFEFQKNIDLPDKTGSLMFCDRQRFESLWSPAELYQ</sequence>
<dbReference type="RefSeq" id="WP_015135994.1">
    <property type="nucleotide sequence ID" value="NC_019683.1"/>
</dbReference>
<dbReference type="HOGENOM" id="CLU_039848_4_2_3"/>
<name>K9Q3G2_9CHRO</name>
<accession>K9Q3G2</accession>
<dbReference type="Gene3D" id="3.40.630.30">
    <property type="match status" value="1"/>
</dbReference>
<comment type="function">
    <text evidence="1">Acyltransferase required for the direct transfer of medium- to long-chain fatty acyl moieties from a carrier protein (MbtL) on to the epsilon-amino group of lysine residue in the mycobactin core.</text>
</comment>
<organism evidence="6">
    <name type="scientific">[Leptolyngbya] sp. PCC 7376</name>
    <dbReference type="NCBI Taxonomy" id="111781"/>
    <lineage>
        <taxon>Bacteria</taxon>
        <taxon>Bacillati</taxon>
        <taxon>Cyanobacteriota</taxon>
        <taxon>Cyanophyceae</taxon>
        <taxon>Oscillatoriophycideae</taxon>
        <taxon>Chroococcales</taxon>
        <taxon>Geminocystaceae</taxon>
        <taxon>Picosynechococcus</taxon>
    </lineage>
</organism>